<keyword evidence="9" id="KW-0472">Membrane</keyword>
<feature type="transmembrane region" description="Helical" evidence="9">
    <location>
        <begin position="7"/>
        <end position="30"/>
    </location>
</feature>
<dbReference type="GO" id="GO:0046872">
    <property type="term" value="F:metal ion binding"/>
    <property type="evidence" value="ECO:0007669"/>
    <property type="project" value="UniProtKB-KW"/>
</dbReference>
<accession>A0A6P6YEB4</accession>
<keyword evidence="3" id="KW-0333">Golgi apparatus</keyword>
<evidence type="ECO:0000256" key="4">
    <source>
        <dbReference type="ARBA" id="ARBA00023157"/>
    </source>
</evidence>
<dbReference type="PANTHER" id="PTHR12450">
    <property type="entry name" value="DENTIN MATRIX PROTEIN 4 PROTEIN FAM20"/>
    <property type="match status" value="1"/>
</dbReference>
<dbReference type="Proteomes" id="UP000515146">
    <property type="component" value="Unplaced"/>
</dbReference>
<dbReference type="KEGG" id="dpte:113797448"/>
<keyword evidence="4" id="KW-1015">Disulfide bond</keyword>
<comment type="cofactor">
    <cofactor evidence="8">
        <name>Mn(2+)</name>
        <dbReference type="ChEBI" id="CHEBI:29035"/>
    </cofactor>
</comment>
<evidence type="ECO:0000256" key="6">
    <source>
        <dbReference type="PIRSR" id="PIRSR624869-1"/>
    </source>
</evidence>
<dbReference type="AlphaFoldDB" id="A0A6P6YEB4"/>
<evidence type="ECO:0000256" key="8">
    <source>
        <dbReference type="PIRSR" id="PIRSR624869-3"/>
    </source>
</evidence>
<dbReference type="Pfam" id="PF06702">
    <property type="entry name" value="Fam20C"/>
    <property type="match status" value="1"/>
</dbReference>
<gene>
    <name evidence="12" type="primary">LOC113797448</name>
</gene>
<keyword evidence="7" id="KW-0067">ATP-binding</keyword>
<dbReference type="GO" id="GO:0005524">
    <property type="term" value="F:ATP binding"/>
    <property type="evidence" value="ECO:0007669"/>
    <property type="project" value="UniProtKB-KW"/>
</dbReference>
<keyword evidence="9" id="KW-1133">Transmembrane helix</keyword>
<reference evidence="12" key="1">
    <citation type="submission" date="2025-08" db="UniProtKB">
        <authorList>
            <consortium name="RefSeq"/>
        </authorList>
    </citation>
    <scope>IDENTIFICATION</scope>
    <source>
        <strain evidence="12">Airmid</strain>
    </source>
</reference>
<dbReference type="InterPro" id="IPR024869">
    <property type="entry name" value="FAM20"/>
</dbReference>
<feature type="domain" description="FAM20 C-terminal" evidence="10">
    <location>
        <begin position="270"/>
        <end position="482"/>
    </location>
</feature>
<dbReference type="InterPro" id="IPR009581">
    <property type="entry name" value="FAM20_C"/>
</dbReference>
<evidence type="ECO:0000256" key="2">
    <source>
        <dbReference type="ARBA" id="ARBA00006557"/>
    </source>
</evidence>
<feature type="binding site" evidence="7">
    <location>
        <position position="387"/>
    </location>
    <ligand>
        <name>ATP</name>
        <dbReference type="ChEBI" id="CHEBI:30616"/>
    </ligand>
</feature>
<dbReference type="GO" id="GO:0005794">
    <property type="term" value="C:Golgi apparatus"/>
    <property type="evidence" value="ECO:0007669"/>
    <property type="project" value="UniProtKB-SubCell"/>
</dbReference>
<evidence type="ECO:0000256" key="7">
    <source>
        <dbReference type="PIRSR" id="PIRSR624869-2"/>
    </source>
</evidence>
<feature type="binding site" evidence="8">
    <location>
        <position position="387"/>
    </location>
    <ligand>
        <name>Mn(2+)</name>
        <dbReference type="ChEBI" id="CHEBI:29035"/>
    </ligand>
</feature>
<protein>
    <submittedName>
        <fullName evidence="12">Glycosaminoglycan xylosylkinase-like</fullName>
    </submittedName>
</protein>
<sequence>MRSFKTRIVTVLFVCSIITVSMLFYFMLIFDDKKLANNLINTSRSVIVVGFAELRKENLTLCETYEKKVKLKLTQMFDEDSAAAGHHIDNDDDDDEKSVNENYLGNFFESLKSDLQPKQEDSSNNSALNFKNKELKKIWSIAKKWVRARQIIPEKAPELSLVIQALQHSKIIKSDVSRKGTQLKLLLTLEGGQQALFKPRRYPLDYIPDDIYAGADRHNGEIVAFHLSRILNQRYAPIVASRIINVANEIKPVASPSLLATFVPQTTKSNKTLECFYGECYYCNEYELLCPDESTGTLEGAIILMLPNQYQLQKLRHPWQRTYKKNLKAQWEMDSHYCLSVLKSNSLRPRVLDFVDTAIFDYLIGNADRHHYEVFKDVSNSALLLIDNGKSFGDPAHDETTIIFPLLQCCVIRNQTYQHLRRFAFSTDSSRFNLSSIIRQLLSNDQLWPLLTERHLQALDRRLRMIIATIELCFDTYQRNYVLKN</sequence>
<feature type="binding site" evidence="7">
    <location>
        <position position="198"/>
    </location>
    <ligand>
        <name>ATP</name>
        <dbReference type="ChEBI" id="CHEBI:30616"/>
    </ligand>
</feature>
<dbReference type="OrthoDB" id="8583677at2759"/>
<evidence type="ECO:0000313" key="12">
    <source>
        <dbReference type="RefSeq" id="XP_027203622.1"/>
    </source>
</evidence>
<keyword evidence="5" id="KW-0325">Glycoprotein</keyword>
<evidence type="ECO:0000256" key="9">
    <source>
        <dbReference type="SAM" id="Phobius"/>
    </source>
</evidence>
<dbReference type="FunCoup" id="A0A6P6YEB4">
    <property type="interactions" value="1115"/>
</dbReference>
<dbReference type="GO" id="GO:0016773">
    <property type="term" value="F:phosphotransferase activity, alcohol group as acceptor"/>
    <property type="evidence" value="ECO:0007669"/>
    <property type="project" value="TreeGrafter"/>
</dbReference>
<dbReference type="InParanoid" id="A0A6P6YEB4"/>
<comment type="subcellular location">
    <subcellularLocation>
        <location evidence="1">Golgi apparatus</location>
    </subcellularLocation>
</comment>
<evidence type="ECO:0000259" key="10">
    <source>
        <dbReference type="Pfam" id="PF06702"/>
    </source>
</evidence>
<comment type="similarity">
    <text evidence="2">Belongs to the FAM20 family.</text>
</comment>
<evidence type="ECO:0000256" key="3">
    <source>
        <dbReference type="ARBA" id="ARBA00023034"/>
    </source>
</evidence>
<dbReference type="OMA" id="YATVQYC"/>
<evidence type="ECO:0000256" key="5">
    <source>
        <dbReference type="ARBA" id="ARBA00023180"/>
    </source>
</evidence>
<feature type="binding site" evidence="7">
    <location>
        <begin position="303"/>
        <end position="306"/>
    </location>
    <ligand>
        <name>ATP</name>
        <dbReference type="ChEBI" id="CHEBI:30616"/>
    </ligand>
</feature>
<keyword evidence="8" id="KW-0479">Metal-binding</keyword>
<keyword evidence="11" id="KW-1185">Reference proteome</keyword>
<dbReference type="PANTHER" id="PTHR12450:SF14">
    <property type="entry name" value="GLYCOSAMINOGLYCAN XYLOSYLKINASE"/>
    <property type="match status" value="1"/>
</dbReference>
<keyword evidence="9" id="KW-0812">Transmembrane</keyword>
<feature type="binding site" evidence="7">
    <location>
        <position position="373"/>
    </location>
    <ligand>
        <name>ATP</name>
        <dbReference type="ChEBI" id="CHEBI:30616"/>
    </ligand>
</feature>
<proteinExistence type="inferred from homology"/>
<evidence type="ECO:0000256" key="1">
    <source>
        <dbReference type="ARBA" id="ARBA00004555"/>
    </source>
</evidence>
<evidence type="ECO:0000313" key="11">
    <source>
        <dbReference type="Proteomes" id="UP000515146"/>
    </source>
</evidence>
<name>A0A6P6YEB4_DERPT</name>
<dbReference type="RefSeq" id="XP_027203622.1">
    <property type="nucleotide sequence ID" value="XM_027347821.1"/>
</dbReference>
<organism evidence="11 12">
    <name type="scientific">Dermatophagoides pteronyssinus</name>
    <name type="common">European house dust mite</name>
    <dbReference type="NCBI Taxonomy" id="6956"/>
    <lineage>
        <taxon>Eukaryota</taxon>
        <taxon>Metazoa</taxon>
        <taxon>Ecdysozoa</taxon>
        <taxon>Arthropoda</taxon>
        <taxon>Chelicerata</taxon>
        <taxon>Arachnida</taxon>
        <taxon>Acari</taxon>
        <taxon>Acariformes</taxon>
        <taxon>Sarcoptiformes</taxon>
        <taxon>Astigmata</taxon>
        <taxon>Psoroptidia</taxon>
        <taxon>Analgoidea</taxon>
        <taxon>Pyroglyphidae</taxon>
        <taxon>Dermatophagoidinae</taxon>
        <taxon>Dermatophagoides</taxon>
    </lineage>
</organism>
<keyword evidence="8" id="KW-0464">Manganese</keyword>
<keyword evidence="7" id="KW-0547">Nucleotide-binding</keyword>
<feature type="binding site" evidence="8">
    <location>
        <position position="216"/>
    </location>
    <ligand>
        <name>Mn(2+)</name>
        <dbReference type="ChEBI" id="CHEBI:29035"/>
    </ligand>
</feature>
<feature type="active site" evidence="6">
    <location>
        <position position="368"/>
    </location>
</feature>
<feature type="binding site" evidence="7">
    <location>
        <position position="182"/>
    </location>
    <ligand>
        <name>ATP</name>
        <dbReference type="ChEBI" id="CHEBI:30616"/>
    </ligand>
</feature>